<feature type="transmembrane region" description="Helical" evidence="1">
    <location>
        <begin position="290"/>
        <end position="309"/>
    </location>
</feature>
<dbReference type="RefSeq" id="WP_096828095.1">
    <property type="nucleotide sequence ID" value="NZ_NXIB02000208.1"/>
</dbReference>
<feature type="transmembrane region" description="Helical" evidence="1">
    <location>
        <begin position="229"/>
        <end position="247"/>
    </location>
</feature>
<dbReference type="InterPro" id="IPR018677">
    <property type="entry name" value="DUF2157"/>
</dbReference>
<keyword evidence="1" id="KW-1133">Transmembrane helix</keyword>
<keyword evidence="4" id="KW-1185">Reference proteome</keyword>
<keyword evidence="1" id="KW-0472">Membrane</keyword>
<feature type="transmembrane region" description="Helical" evidence="1">
    <location>
        <begin position="253"/>
        <end position="270"/>
    </location>
</feature>
<feature type="transmembrane region" description="Helical" evidence="1">
    <location>
        <begin position="206"/>
        <end position="224"/>
    </location>
</feature>
<feature type="transmembrane region" description="Helical" evidence="1">
    <location>
        <begin position="148"/>
        <end position="168"/>
    </location>
</feature>
<evidence type="ECO:0000313" key="4">
    <source>
        <dbReference type="Proteomes" id="UP000226442"/>
    </source>
</evidence>
<dbReference type="OrthoDB" id="416867at2"/>
<accession>A0A2G4EV03</accession>
<feature type="transmembrane region" description="Helical" evidence="1">
    <location>
        <begin position="353"/>
        <end position="375"/>
    </location>
</feature>
<dbReference type="EMBL" id="NXIB02000208">
    <property type="protein sequence ID" value="PHX53369.1"/>
    <property type="molecule type" value="Genomic_DNA"/>
</dbReference>
<sequence length="466" mass="52092">MISDQFRRELRSQAKLWEAEGLIDTSLYQQLADRYQFNTLETASRNRFLSILISLGSILLAIGVITFVAANWQVWSREARVTLLLSLFVAVNIAGFYLWRIPPSRSTNSNQNMPPTKGRNKLLGEGLLLLGALILGANMALMAQMFHIGGSSYGLFLAWGIGVLGMAYSLRLTSLGVLSALLVGLGYWLAVLDFSSKVEFSWLEVLVRQMPIAASIMFIPLAYWCRSRAIFAIGAIVLIFSLQVSIAQGLNPNWGVTIFCALPPALLWGYDDAMWPNIDSRLFQPTARSLALIFLAGLFYFLSFHWLWQDSPAPSQIPLDWSVLTNLAVLGALTVFEWLHLGRLELRQPKRKGVDLTTGAIGFFIVITALIPFYHINFSPLPQLATFLFNVLLFLLAVGLIREGLALGKRQTFWGGMVLITLQIISRLFEYNTELLLKSFVFVLCGIGVIAAGLWFERHFATIKDE</sequence>
<evidence type="ECO:0000256" key="1">
    <source>
        <dbReference type="SAM" id="Phobius"/>
    </source>
</evidence>
<dbReference type="Proteomes" id="UP000226442">
    <property type="component" value="Unassembled WGS sequence"/>
</dbReference>
<feature type="transmembrane region" description="Helical" evidence="1">
    <location>
        <begin position="81"/>
        <end position="101"/>
    </location>
</feature>
<protein>
    <submittedName>
        <fullName evidence="3">DUF2157 domain-containing protein</fullName>
    </submittedName>
</protein>
<evidence type="ECO:0000313" key="3">
    <source>
        <dbReference type="EMBL" id="PHX53369.1"/>
    </source>
</evidence>
<keyword evidence="1" id="KW-0812">Transmembrane</keyword>
<feature type="transmembrane region" description="Helical" evidence="1">
    <location>
        <begin position="321"/>
        <end position="341"/>
    </location>
</feature>
<reference evidence="3" key="1">
    <citation type="submission" date="2017-10" db="EMBL/GenBank/DDBJ databases">
        <title>Draft genome sequence of the planktic cyanobacteria Tychonema bourrellyi isolated from alpine lentic freshwater.</title>
        <authorList>
            <person name="Tett A."/>
            <person name="Armanini F."/>
            <person name="Asnicar F."/>
            <person name="Boscaini A."/>
            <person name="Pasolli E."/>
            <person name="Zolfo M."/>
            <person name="Donati C."/>
            <person name="Salmaso N."/>
            <person name="Segata N."/>
        </authorList>
    </citation>
    <scope>NUCLEOTIDE SEQUENCE</scope>
    <source>
        <strain evidence="3">FEM_GT703</strain>
    </source>
</reference>
<organism evidence="3 4">
    <name type="scientific">Tychonema bourrellyi FEM_GT703</name>
    <dbReference type="NCBI Taxonomy" id="2040638"/>
    <lineage>
        <taxon>Bacteria</taxon>
        <taxon>Bacillati</taxon>
        <taxon>Cyanobacteriota</taxon>
        <taxon>Cyanophyceae</taxon>
        <taxon>Oscillatoriophycideae</taxon>
        <taxon>Oscillatoriales</taxon>
        <taxon>Microcoleaceae</taxon>
        <taxon>Tychonema</taxon>
    </lineage>
</organism>
<feature type="transmembrane region" description="Helical" evidence="1">
    <location>
        <begin position="435"/>
        <end position="456"/>
    </location>
</feature>
<gene>
    <name evidence="3" type="ORF">CP500_021875</name>
</gene>
<feature type="domain" description="DUF2157" evidence="2">
    <location>
        <begin position="16"/>
        <end position="175"/>
    </location>
</feature>
<evidence type="ECO:0000259" key="2">
    <source>
        <dbReference type="Pfam" id="PF09925"/>
    </source>
</evidence>
<feature type="transmembrane region" description="Helical" evidence="1">
    <location>
        <begin position="48"/>
        <end position="69"/>
    </location>
</feature>
<feature type="transmembrane region" description="Helical" evidence="1">
    <location>
        <begin position="175"/>
        <end position="194"/>
    </location>
</feature>
<name>A0A2G4EV03_9CYAN</name>
<dbReference type="Pfam" id="PF09925">
    <property type="entry name" value="DUF2157"/>
    <property type="match status" value="1"/>
</dbReference>
<dbReference type="AlphaFoldDB" id="A0A2G4EV03"/>
<feature type="transmembrane region" description="Helical" evidence="1">
    <location>
        <begin position="381"/>
        <end position="401"/>
    </location>
</feature>
<proteinExistence type="predicted"/>
<comment type="caution">
    <text evidence="3">The sequence shown here is derived from an EMBL/GenBank/DDBJ whole genome shotgun (WGS) entry which is preliminary data.</text>
</comment>
<feature type="transmembrane region" description="Helical" evidence="1">
    <location>
        <begin position="122"/>
        <end position="142"/>
    </location>
</feature>
<feature type="transmembrane region" description="Helical" evidence="1">
    <location>
        <begin position="413"/>
        <end position="429"/>
    </location>
</feature>